<organism evidence="3 4">
    <name type="scientific">Hymenobacter psychrophilus</name>
    <dbReference type="NCBI Taxonomy" id="651662"/>
    <lineage>
        <taxon>Bacteria</taxon>
        <taxon>Pseudomonadati</taxon>
        <taxon>Bacteroidota</taxon>
        <taxon>Cytophagia</taxon>
        <taxon>Cytophagales</taxon>
        <taxon>Hymenobacteraceae</taxon>
        <taxon>Hymenobacter</taxon>
    </lineage>
</organism>
<dbReference type="STRING" id="651662.SAMN04488069_110155"/>
<name>A0A1H3LAF3_9BACT</name>
<dbReference type="InterPro" id="IPR006626">
    <property type="entry name" value="PbH1"/>
</dbReference>
<feature type="compositionally biased region" description="Low complexity" evidence="1">
    <location>
        <begin position="449"/>
        <end position="465"/>
    </location>
</feature>
<accession>A0A1H3LAF3</accession>
<dbReference type="InterPro" id="IPR012334">
    <property type="entry name" value="Pectin_lyas_fold"/>
</dbReference>
<evidence type="ECO:0000256" key="1">
    <source>
        <dbReference type="SAM" id="MobiDB-lite"/>
    </source>
</evidence>
<dbReference type="Pfam" id="PF14592">
    <property type="entry name" value="Chondroitinas_B"/>
    <property type="match status" value="1"/>
</dbReference>
<keyword evidence="2" id="KW-0732">Signal</keyword>
<feature type="chain" id="PRO_5011673623" evidence="2">
    <location>
        <begin position="24"/>
        <end position="465"/>
    </location>
</feature>
<protein>
    <submittedName>
        <fullName evidence="3">Nitrous oxidase accessory protein NosD, contains tandem CASH domains</fullName>
    </submittedName>
</protein>
<dbReference type="InterPro" id="IPR039513">
    <property type="entry name" value="PL-6"/>
</dbReference>
<feature type="signal peptide" evidence="2">
    <location>
        <begin position="1"/>
        <end position="23"/>
    </location>
</feature>
<dbReference type="SUPFAM" id="SSF51126">
    <property type="entry name" value="Pectin lyase-like"/>
    <property type="match status" value="1"/>
</dbReference>
<dbReference type="EMBL" id="FNOV01000010">
    <property type="protein sequence ID" value="SDY60875.1"/>
    <property type="molecule type" value="Genomic_DNA"/>
</dbReference>
<keyword evidence="4" id="KW-1185">Reference proteome</keyword>
<evidence type="ECO:0000256" key="2">
    <source>
        <dbReference type="SAM" id="SignalP"/>
    </source>
</evidence>
<evidence type="ECO:0000313" key="4">
    <source>
        <dbReference type="Proteomes" id="UP000199249"/>
    </source>
</evidence>
<sequence>MRPFTRSFLTALLSSTGLAGAQAATIKVADPTAFQAAVPKLQPGDTLVLAAGTWRDAPLVLQGRGTAQRPIVLRAERPGAVQLTGQSSLRLSGEYLVVSGLDFREGYSPKGGVIEFRDGAKGLANHCRVTECVIADYNRPASDKDDKWIHFYGQQNRFDHNYVAGKTTGGVTMVIELPTAESRDNQHRIDHNYFGPRPPLGANGGETIRIGLAETSLTNSGTVVEENYFYHCDGEAEIVSIKSGQNVVRRNVFEECAGAVVLRHGNNNLIEGNYFLGNGQEQTGGVHVINAGHQVRGNYFADLRGSGFKGALVIMYGVPNSPLNRYAAVRDVLIENNTFVNCRLVDLAAGKDKERTLAPAGVQLQNNVFYGPKLPAPFAVTADISGLTLVGNRYQAAGAGPTIAGLQAANMISQKSADGLLVPAAKGAPVPALVRPVTAAQAGPRWFRPGPDGLAAPAAGATGAR</sequence>
<feature type="region of interest" description="Disordered" evidence="1">
    <location>
        <begin position="444"/>
        <end position="465"/>
    </location>
</feature>
<dbReference type="CDD" id="cd14251">
    <property type="entry name" value="PL-6"/>
    <property type="match status" value="1"/>
</dbReference>
<dbReference type="AlphaFoldDB" id="A0A1H3LAF3"/>
<dbReference type="Proteomes" id="UP000199249">
    <property type="component" value="Unassembled WGS sequence"/>
</dbReference>
<dbReference type="Gene3D" id="2.160.20.10">
    <property type="entry name" value="Single-stranded right-handed beta-helix, Pectin lyase-like"/>
    <property type="match status" value="1"/>
</dbReference>
<gene>
    <name evidence="3" type="ORF">SAMN04488069_110155</name>
</gene>
<evidence type="ECO:0000313" key="3">
    <source>
        <dbReference type="EMBL" id="SDY60875.1"/>
    </source>
</evidence>
<proteinExistence type="predicted"/>
<dbReference type="InterPro" id="IPR011050">
    <property type="entry name" value="Pectin_lyase_fold/virulence"/>
</dbReference>
<dbReference type="RefSeq" id="WP_092741759.1">
    <property type="nucleotide sequence ID" value="NZ_FNOV01000010.1"/>
</dbReference>
<dbReference type="OrthoDB" id="9767990at2"/>
<reference evidence="4" key="1">
    <citation type="submission" date="2016-10" db="EMBL/GenBank/DDBJ databases">
        <authorList>
            <person name="Varghese N."/>
            <person name="Submissions S."/>
        </authorList>
    </citation>
    <scope>NUCLEOTIDE SEQUENCE [LARGE SCALE GENOMIC DNA]</scope>
    <source>
        <strain evidence="4">CGMCC 1.8975</strain>
    </source>
</reference>
<dbReference type="SMART" id="SM00710">
    <property type="entry name" value="PbH1"/>
    <property type="match status" value="4"/>
</dbReference>